<feature type="domain" description="Aerobactin siderophore biosynthesis IucA/IucC N-terminal" evidence="3">
    <location>
        <begin position="159"/>
        <end position="372"/>
    </location>
</feature>
<dbReference type="InterPro" id="IPR007310">
    <property type="entry name" value="Aerobactin_biosyn_IucA/IucC_N"/>
</dbReference>
<evidence type="ECO:0000313" key="8">
    <source>
        <dbReference type="Proteomes" id="UP000321598"/>
    </source>
</evidence>
<reference evidence="5 8" key="2">
    <citation type="submission" date="2019-07" db="EMBL/GenBank/DDBJ databases">
        <title>Whole genome shotgun sequence of Staphylococcus arlettae NBRC 109765.</title>
        <authorList>
            <person name="Hosoyama A."/>
            <person name="Uohara A."/>
            <person name="Ohji S."/>
            <person name="Ichikawa N."/>
        </authorList>
    </citation>
    <scope>NUCLEOTIDE SEQUENCE [LARGE SCALE GENOMIC DNA]</scope>
    <source>
        <strain evidence="5 8">NBRC 109765</strain>
    </source>
</reference>
<dbReference type="STRING" id="1212545.SARL_02315"/>
<dbReference type="EMBL" id="BKAV01000040">
    <property type="protein sequence ID" value="GEQ01447.1"/>
    <property type="molecule type" value="Genomic_DNA"/>
</dbReference>
<dbReference type="Proteomes" id="UP000321598">
    <property type="component" value="Unassembled WGS sequence"/>
</dbReference>
<accession>A0A380C6B7</accession>
<keyword evidence="8" id="KW-1185">Reference proteome</keyword>
<evidence type="ECO:0000259" key="3">
    <source>
        <dbReference type="Pfam" id="PF04183"/>
    </source>
</evidence>
<comment type="similarity">
    <text evidence="2">Belongs to the IucA/IucC family.</text>
</comment>
<feature type="domain" description="Aerobactin siderophore biosynthesis IucA/IucC-like C-terminal" evidence="4">
    <location>
        <begin position="413"/>
        <end position="570"/>
    </location>
</feature>
<name>A0A380C6B7_9STAP</name>
<sequence>MEYTTRQLADLNVQHRILNAIIKEDIASDNLKLQVEDSKLYIQYKGQILEVCYTQASAMKRYRLSGFITYKRGQQSIKIDNLEHLLAILNDNFDLKISQQLTSELISSRTGFMLIYEQFDNRQQNIADSLKFSRMPQNINFCAWLQHIVEQGEVDELTVSEGLVIEGHPTHPLSKTKLPLSEADMKLYSPEFGQIIPLKLMVIHKDKAVATSMEDHEQYMLDVVLPDYKYRLKAFLESQQLNLKDYQVILVHPWQYEHVIVDTFKEWILEGYLLPTPFEVPSKATLSFRTMELVGRPFHVKLPIKVQATSAIRTVGHVTTIDGPHLSYELQQLTKAYPLLQVATEPFGLYANTEASKAKHLSYIIRSKPHISYNGLTLVSACLVNKNPVDGNTIIDSYLEWLNYDINQSSINEFLQHYAYALITPLIAYIQDYGIALEAHMQNTVVNLGPDFQMRFIVRDLGGSRIDLDTLKTTAPQINVMNDSLLADNIVDVIAKFQHSVIQNQFAELIHHFGQYKQVNEAELFQIVSEIVNAAIDDNKPHASELRQQLFAPTIKVKALLRMRMENKVKQYITTEIDNPICEEGWK</sequence>
<dbReference type="InterPro" id="IPR037455">
    <property type="entry name" value="LucA/IucC-like"/>
</dbReference>
<reference evidence="6 7" key="1">
    <citation type="submission" date="2018-06" db="EMBL/GenBank/DDBJ databases">
        <authorList>
            <consortium name="Pathogen Informatics"/>
            <person name="Doyle S."/>
        </authorList>
    </citation>
    <scope>NUCLEOTIDE SEQUENCE [LARGE SCALE GENOMIC DNA]</scope>
    <source>
        <strain evidence="6 7">NCTC12413</strain>
    </source>
</reference>
<dbReference type="PANTHER" id="PTHR34384:SF6">
    <property type="entry name" value="STAPHYLOFERRIN B SYNTHASE"/>
    <property type="match status" value="1"/>
</dbReference>
<dbReference type="Pfam" id="PF04183">
    <property type="entry name" value="IucA_IucC"/>
    <property type="match status" value="1"/>
</dbReference>
<comment type="pathway">
    <text evidence="1">Siderophore biosynthesis.</text>
</comment>
<evidence type="ECO:0000313" key="7">
    <source>
        <dbReference type="Proteomes" id="UP000254956"/>
    </source>
</evidence>
<evidence type="ECO:0000313" key="6">
    <source>
        <dbReference type="EMBL" id="SUJ13812.1"/>
    </source>
</evidence>
<evidence type="ECO:0000256" key="1">
    <source>
        <dbReference type="ARBA" id="ARBA00004924"/>
    </source>
</evidence>
<dbReference type="Pfam" id="PF06276">
    <property type="entry name" value="FhuF"/>
    <property type="match status" value="1"/>
</dbReference>
<dbReference type="GO" id="GO:0019290">
    <property type="term" value="P:siderophore biosynthetic process"/>
    <property type="evidence" value="ECO:0007669"/>
    <property type="project" value="InterPro"/>
</dbReference>
<keyword evidence="6" id="KW-0436">Ligase</keyword>
<dbReference type="RefSeq" id="WP_103388483.1">
    <property type="nucleotide sequence ID" value="NZ_BKAV01000040.1"/>
</dbReference>
<dbReference type="GO" id="GO:0016881">
    <property type="term" value="F:acid-amino acid ligase activity"/>
    <property type="evidence" value="ECO:0007669"/>
    <property type="project" value="UniProtKB-ARBA"/>
</dbReference>
<dbReference type="EC" id="6.3.2.-" evidence="6"/>
<dbReference type="EMBL" id="UGZE01000001">
    <property type="protein sequence ID" value="SUJ13812.1"/>
    <property type="molecule type" value="Genomic_DNA"/>
</dbReference>
<gene>
    <name evidence="6" type="primary">iucA_2</name>
    <name evidence="6" type="ORF">NCTC12413_00743</name>
    <name evidence="5" type="ORF">SAR03_24840</name>
</gene>
<evidence type="ECO:0000256" key="2">
    <source>
        <dbReference type="ARBA" id="ARBA00007832"/>
    </source>
</evidence>
<organism evidence="6 7">
    <name type="scientific">Staphylococcus arlettae</name>
    <dbReference type="NCBI Taxonomy" id="29378"/>
    <lineage>
        <taxon>Bacteria</taxon>
        <taxon>Bacillati</taxon>
        <taxon>Bacillota</taxon>
        <taxon>Bacilli</taxon>
        <taxon>Bacillales</taxon>
        <taxon>Staphylococcaceae</taxon>
        <taxon>Staphylococcus</taxon>
    </lineage>
</organism>
<dbReference type="Gene3D" id="1.10.510.40">
    <property type="match status" value="1"/>
</dbReference>
<evidence type="ECO:0000313" key="5">
    <source>
        <dbReference type="EMBL" id="GEQ01447.1"/>
    </source>
</evidence>
<dbReference type="OrthoDB" id="495728at2"/>
<proteinExistence type="inferred from homology"/>
<protein>
    <submittedName>
        <fullName evidence="6">Siderophore biosynthesis protein</fullName>
        <ecNumber evidence="6">6.3.2.-</ecNumber>
    </submittedName>
    <submittedName>
        <fullName evidence="5">Siderophore synthetase</fullName>
    </submittedName>
</protein>
<dbReference type="AlphaFoldDB" id="A0A380C6B7"/>
<dbReference type="PANTHER" id="PTHR34384">
    <property type="entry name" value="L-2,3-DIAMINOPROPANOATE--CITRATE LIGASE"/>
    <property type="match status" value="1"/>
</dbReference>
<dbReference type="Proteomes" id="UP000254956">
    <property type="component" value="Unassembled WGS sequence"/>
</dbReference>
<dbReference type="InterPro" id="IPR022770">
    <property type="entry name" value="IucA/IucC-like_C"/>
</dbReference>
<evidence type="ECO:0000259" key="4">
    <source>
        <dbReference type="Pfam" id="PF06276"/>
    </source>
</evidence>